<gene>
    <name evidence="1" type="ORF">CBOVIS_LOCUS9464</name>
</gene>
<organism evidence="1 2">
    <name type="scientific">Caenorhabditis bovis</name>
    <dbReference type="NCBI Taxonomy" id="2654633"/>
    <lineage>
        <taxon>Eukaryota</taxon>
        <taxon>Metazoa</taxon>
        <taxon>Ecdysozoa</taxon>
        <taxon>Nematoda</taxon>
        <taxon>Chromadorea</taxon>
        <taxon>Rhabditida</taxon>
        <taxon>Rhabditina</taxon>
        <taxon>Rhabditomorpha</taxon>
        <taxon>Rhabditoidea</taxon>
        <taxon>Rhabditidae</taxon>
        <taxon>Peloderinae</taxon>
        <taxon>Caenorhabditis</taxon>
    </lineage>
</organism>
<keyword evidence="2" id="KW-1185">Reference proteome</keyword>
<accession>A0A8S1F1I0</accession>
<dbReference type="EMBL" id="CADEPM010000006">
    <property type="protein sequence ID" value="CAB3407549.1"/>
    <property type="molecule type" value="Genomic_DNA"/>
</dbReference>
<sequence>MKRSRLTREENDARIRGYGVRLLPVENVNDGIEEETEEEFAGNFADAGCDDWILDHLFTEGCDYNGTDETMEMLPKDNVFSVYQEWNNGGERLSAAEYDYYKGIDLELAILNNIRSCFIRKELDIGKTGLVLLNLAAKIGRTEEEGKENFGKLIEDVNDFVRLVQDKMQRLLRAMNKTRLQAVEQFAAKWLNDLIFL</sequence>
<evidence type="ECO:0000313" key="2">
    <source>
        <dbReference type="Proteomes" id="UP000494206"/>
    </source>
</evidence>
<comment type="caution">
    <text evidence="1">The sequence shown here is derived from an EMBL/GenBank/DDBJ whole genome shotgun (WGS) entry which is preliminary data.</text>
</comment>
<protein>
    <submittedName>
        <fullName evidence="1">Uncharacterized protein</fullName>
    </submittedName>
</protein>
<dbReference type="AlphaFoldDB" id="A0A8S1F1I0"/>
<evidence type="ECO:0000313" key="1">
    <source>
        <dbReference type="EMBL" id="CAB3407549.1"/>
    </source>
</evidence>
<dbReference type="Proteomes" id="UP000494206">
    <property type="component" value="Unassembled WGS sequence"/>
</dbReference>
<proteinExistence type="predicted"/>
<name>A0A8S1F1I0_9PELO</name>
<reference evidence="1 2" key="1">
    <citation type="submission" date="2020-04" db="EMBL/GenBank/DDBJ databases">
        <authorList>
            <person name="Laetsch R D."/>
            <person name="Stevens L."/>
            <person name="Kumar S."/>
            <person name="Blaxter L. M."/>
        </authorList>
    </citation>
    <scope>NUCLEOTIDE SEQUENCE [LARGE SCALE GENOMIC DNA]</scope>
</reference>